<organism evidence="3 4">
    <name type="scientific">Diversispora epigaea</name>
    <dbReference type="NCBI Taxonomy" id="1348612"/>
    <lineage>
        <taxon>Eukaryota</taxon>
        <taxon>Fungi</taxon>
        <taxon>Fungi incertae sedis</taxon>
        <taxon>Mucoromycota</taxon>
        <taxon>Glomeromycotina</taxon>
        <taxon>Glomeromycetes</taxon>
        <taxon>Diversisporales</taxon>
        <taxon>Diversisporaceae</taxon>
        <taxon>Diversispora</taxon>
    </lineage>
</organism>
<dbReference type="InterPro" id="IPR016139">
    <property type="entry name" value="Ribosome_inactivat_prot_sub2"/>
</dbReference>
<protein>
    <recommendedName>
        <fullName evidence="2">CCHC-type domain-containing protein</fullName>
    </recommendedName>
</protein>
<comment type="caution">
    <text evidence="3">The sequence shown here is derived from an EMBL/GenBank/DDBJ whole genome shotgun (WGS) entry which is preliminary data.</text>
</comment>
<dbReference type="GO" id="GO:0003676">
    <property type="term" value="F:nucleic acid binding"/>
    <property type="evidence" value="ECO:0007669"/>
    <property type="project" value="InterPro"/>
</dbReference>
<dbReference type="InterPro" id="IPR036875">
    <property type="entry name" value="Znf_CCHC_sf"/>
</dbReference>
<accession>A0A397J7H2</accession>
<dbReference type="GO" id="GO:0008270">
    <property type="term" value="F:zinc ion binding"/>
    <property type="evidence" value="ECO:0007669"/>
    <property type="project" value="UniProtKB-KW"/>
</dbReference>
<dbReference type="EMBL" id="PQFF01000123">
    <property type="protein sequence ID" value="RHZ80720.1"/>
    <property type="molecule type" value="Genomic_DNA"/>
</dbReference>
<evidence type="ECO:0000259" key="2">
    <source>
        <dbReference type="PROSITE" id="PS50158"/>
    </source>
</evidence>
<reference evidence="3 4" key="1">
    <citation type="submission" date="2018-08" db="EMBL/GenBank/DDBJ databases">
        <title>Genome and evolution of the arbuscular mycorrhizal fungus Diversispora epigaea (formerly Glomus versiforme) and its bacterial endosymbionts.</title>
        <authorList>
            <person name="Sun X."/>
            <person name="Fei Z."/>
            <person name="Harrison M."/>
        </authorList>
    </citation>
    <scope>NUCLEOTIDE SEQUENCE [LARGE SCALE GENOMIC DNA]</scope>
    <source>
        <strain evidence="3 4">IT104</strain>
    </source>
</reference>
<keyword evidence="4" id="KW-1185">Reference proteome</keyword>
<gene>
    <name evidence="3" type="ORF">Glove_132g63</name>
</gene>
<name>A0A397J7H2_9GLOM</name>
<dbReference type="AlphaFoldDB" id="A0A397J7H2"/>
<dbReference type="PROSITE" id="PS50158">
    <property type="entry name" value="ZF_CCHC"/>
    <property type="match status" value="2"/>
</dbReference>
<feature type="domain" description="CCHC-type" evidence="2">
    <location>
        <begin position="422"/>
        <end position="438"/>
    </location>
</feature>
<evidence type="ECO:0000313" key="4">
    <source>
        <dbReference type="Proteomes" id="UP000266861"/>
    </source>
</evidence>
<dbReference type="STRING" id="1348612.A0A397J7H2"/>
<dbReference type="SUPFAM" id="SSF57756">
    <property type="entry name" value="Retrovirus zinc finger-like domains"/>
    <property type="match status" value="2"/>
</dbReference>
<dbReference type="Gene3D" id="4.10.470.10">
    <property type="entry name" value="Ricin (A Subunit), domain 2"/>
    <property type="match status" value="2"/>
</dbReference>
<keyword evidence="1" id="KW-0862">Zinc</keyword>
<proteinExistence type="predicted"/>
<sequence>MTQRPPQPPAIEIRQNYEDIQKHLGDVRLFFQNRIQVPFSRDAILKKLGLISTSANRLQEITQNNQPIDQRITQLQNQYDTSQGILNLTRTAFTNEQQERRRIFAKYTKWKNREKNSRQTIINLRQQIFVLQNNLLPNLNMAAIQDVMQTISPRLAILSDYDGQEPPHTYYTKLRAINETARPLGVAAFNDAKRANVMKSKMTGRFFPVPAQNPYNANANIVTEAEVYNWMQGKYRETMIGNQRASLKALMSERFTSLDTIDTYEKRIRLYVLGIVDGEVLPYLYDHLPPRLETRIRIANPNTVNDFFTQLKIIWLESGGSTSNFGNEINTSASAMAYSIPINQFPQKNIALEKFVDIAIRLGYSGDLSDPIAIHQFVENDLTRNYGRQSNHIKKEPFGQNNNTKKVYTTKKPQKPTKVTYKCSNCGKIGHRKNKCPKLGIVDGEVLPYLYDHLPPRLETRIRIANPNTVNDFFTQLKIIWLESGGSTSNFGNEINTSASAMAYSIPINQFPQKNIALEKFVDIAIRLGYSGDLSDPIAIHQFVENDLTRNYGRQSNHIKKEPFGQNNNTKKVYTTKKPQKPTKVTYKCSNCGKIGHRKNKCPKLGKKPKKVNYTYQSEPENSDQEDELIEVLEDEDEENDEEDEETITDTEPQNCFNMKDQFDSYYGEKYTVKERNKVWKIIAKKYLTIFQPHIEIIKDQTPNSSSHKETNRDYELISSPEKLDNSISLNHAIKVYQGAQIRQNWPNPFEIDFLDIKEPNDVATISCRIGDLIIPHAILDTGADDSLYTDNIPEYLGIKIDMKNVHKLTGTVGDSQSIGTSYNIPISSIVMGHLGTFWDKNNF</sequence>
<dbReference type="Pfam" id="PF00098">
    <property type="entry name" value="zf-CCHC"/>
    <property type="match status" value="2"/>
</dbReference>
<dbReference type="SMART" id="SM00343">
    <property type="entry name" value="ZnF_C2HC"/>
    <property type="match status" value="2"/>
</dbReference>
<dbReference type="OrthoDB" id="2428276at2759"/>
<dbReference type="InterPro" id="IPR001878">
    <property type="entry name" value="Znf_CCHC"/>
</dbReference>
<keyword evidence="1" id="KW-0479">Metal-binding</keyword>
<feature type="domain" description="CCHC-type" evidence="2">
    <location>
        <begin position="588"/>
        <end position="604"/>
    </location>
</feature>
<keyword evidence="1" id="KW-0863">Zinc-finger</keyword>
<dbReference type="Proteomes" id="UP000266861">
    <property type="component" value="Unassembled WGS sequence"/>
</dbReference>
<evidence type="ECO:0000313" key="3">
    <source>
        <dbReference type="EMBL" id="RHZ80720.1"/>
    </source>
</evidence>
<evidence type="ECO:0000256" key="1">
    <source>
        <dbReference type="PROSITE-ProRule" id="PRU00047"/>
    </source>
</evidence>